<organism evidence="2 3">
    <name type="scientific">Acidimangrovimonas pyrenivorans</name>
    <dbReference type="NCBI Taxonomy" id="2030798"/>
    <lineage>
        <taxon>Bacteria</taxon>
        <taxon>Pseudomonadati</taxon>
        <taxon>Pseudomonadota</taxon>
        <taxon>Alphaproteobacteria</taxon>
        <taxon>Rhodobacterales</taxon>
        <taxon>Paracoccaceae</taxon>
        <taxon>Acidimangrovimonas</taxon>
    </lineage>
</organism>
<dbReference type="EMBL" id="JBHRSK010000005">
    <property type="protein sequence ID" value="MFC2968385.1"/>
    <property type="molecule type" value="Genomic_DNA"/>
</dbReference>
<evidence type="ECO:0000313" key="3">
    <source>
        <dbReference type="Proteomes" id="UP001595443"/>
    </source>
</evidence>
<feature type="coiled-coil region" evidence="1">
    <location>
        <begin position="112"/>
        <end position="188"/>
    </location>
</feature>
<dbReference type="RefSeq" id="WP_377833085.1">
    <property type="nucleotide sequence ID" value="NZ_JBHRSK010000005.1"/>
</dbReference>
<sequence length="197" mass="22112">MAKNNGGRPKGYSEAQLHETLEALLSAGIAGADLTAQLVKRELVDRHGVSSSVDTRTLEKAIADGLEMLRIRREDRFIAEVDEADESPLRELAAHINRAIRITVGKSRARHREMLNAEIEEQRDHVAELVRSNAELHATVKEQVERLRALEEEKAAWEIERDTLKAGNQELDKECHGLRAQLELLERMGVRGTVEAV</sequence>
<gene>
    <name evidence="2" type="ORF">ACFOES_09795</name>
</gene>
<accession>A0ABV7AGY9</accession>
<keyword evidence="3" id="KW-1185">Reference proteome</keyword>
<dbReference type="Proteomes" id="UP001595443">
    <property type="component" value="Unassembled WGS sequence"/>
</dbReference>
<reference evidence="3" key="1">
    <citation type="journal article" date="2019" name="Int. J. Syst. Evol. Microbiol.">
        <title>The Global Catalogue of Microorganisms (GCM) 10K type strain sequencing project: providing services to taxonomists for standard genome sequencing and annotation.</title>
        <authorList>
            <consortium name="The Broad Institute Genomics Platform"/>
            <consortium name="The Broad Institute Genome Sequencing Center for Infectious Disease"/>
            <person name="Wu L."/>
            <person name="Ma J."/>
        </authorList>
    </citation>
    <scope>NUCLEOTIDE SEQUENCE [LARGE SCALE GENOMIC DNA]</scope>
    <source>
        <strain evidence="3">KCTC 62192</strain>
    </source>
</reference>
<name>A0ABV7AGY9_9RHOB</name>
<evidence type="ECO:0008006" key="4">
    <source>
        <dbReference type="Google" id="ProtNLM"/>
    </source>
</evidence>
<proteinExistence type="predicted"/>
<evidence type="ECO:0000313" key="2">
    <source>
        <dbReference type="EMBL" id="MFC2968385.1"/>
    </source>
</evidence>
<evidence type="ECO:0000256" key="1">
    <source>
        <dbReference type="SAM" id="Coils"/>
    </source>
</evidence>
<comment type="caution">
    <text evidence="2">The sequence shown here is derived from an EMBL/GenBank/DDBJ whole genome shotgun (WGS) entry which is preliminary data.</text>
</comment>
<keyword evidence="1" id="KW-0175">Coiled coil</keyword>
<protein>
    <recommendedName>
        <fullName evidence="4">KfrA N-terminal DNA-binding domain-containing protein</fullName>
    </recommendedName>
</protein>